<evidence type="ECO:0000313" key="5">
    <source>
        <dbReference type="EMBL" id="PGH59441.1"/>
    </source>
</evidence>
<proteinExistence type="predicted"/>
<keyword evidence="2" id="KW-0238">DNA-binding</keyword>
<dbReference type="PANTHER" id="PTHR44688">
    <property type="entry name" value="DNA-BINDING TRANSCRIPTIONAL ACTIVATOR DEVR_DOSR"/>
    <property type="match status" value="1"/>
</dbReference>
<dbReference type="Gene3D" id="1.10.10.10">
    <property type="entry name" value="Winged helix-like DNA-binding domain superfamily/Winged helix DNA-binding domain"/>
    <property type="match status" value="1"/>
</dbReference>
<dbReference type="PANTHER" id="PTHR44688:SF16">
    <property type="entry name" value="DNA-BINDING TRANSCRIPTIONAL ACTIVATOR DEVR_DOSR"/>
    <property type="match status" value="1"/>
</dbReference>
<dbReference type="GO" id="GO:0003677">
    <property type="term" value="F:DNA binding"/>
    <property type="evidence" value="ECO:0007669"/>
    <property type="project" value="UniProtKB-KW"/>
</dbReference>
<dbReference type="OrthoDB" id="7345476at2"/>
<dbReference type="SUPFAM" id="SSF75516">
    <property type="entry name" value="Pheromone-binding domain of LuxR-like quorum-sensing transcription factors"/>
    <property type="match status" value="1"/>
</dbReference>
<comment type="caution">
    <text evidence="5">The sequence shown here is derived from an EMBL/GenBank/DDBJ whole genome shotgun (WGS) entry which is preliminary data.</text>
</comment>
<keyword evidence="1" id="KW-0805">Transcription regulation</keyword>
<dbReference type="RefSeq" id="WP_098734500.1">
    <property type="nucleotide sequence ID" value="NZ_PDKW01000035.1"/>
</dbReference>
<dbReference type="InterPro" id="IPR016032">
    <property type="entry name" value="Sig_transdc_resp-reg_C-effctor"/>
</dbReference>
<dbReference type="SUPFAM" id="SSF46894">
    <property type="entry name" value="C-terminal effector domain of the bipartite response regulators"/>
    <property type="match status" value="1"/>
</dbReference>
<dbReference type="AlphaFoldDB" id="A0A2B8BNE5"/>
<evidence type="ECO:0000256" key="1">
    <source>
        <dbReference type="ARBA" id="ARBA00023015"/>
    </source>
</evidence>
<dbReference type="InterPro" id="IPR036693">
    <property type="entry name" value="TF_LuxR_autoind-bd_dom_sf"/>
</dbReference>
<evidence type="ECO:0000256" key="2">
    <source>
        <dbReference type="ARBA" id="ARBA00023125"/>
    </source>
</evidence>
<reference evidence="6" key="1">
    <citation type="submission" date="2017-10" db="EMBL/GenBank/DDBJ databases">
        <authorList>
            <person name="Kravchenko I.K."/>
            <person name="Grouzdev D.S."/>
        </authorList>
    </citation>
    <scope>NUCLEOTIDE SEQUENCE [LARGE SCALE GENOMIC DNA]</scope>
    <source>
        <strain evidence="6">B2</strain>
    </source>
</reference>
<organism evidence="5 6">
    <name type="scientific">Azospirillum palustre</name>
    <dbReference type="NCBI Taxonomy" id="2044885"/>
    <lineage>
        <taxon>Bacteria</taxon>
        <taxon>Pseudomonadati</taxon>
        <taxon>Pseudomonadota</taxon>
        <taxon>Alphaproteobacteria</taxon>
        <taxon>Rhodospirillales</taxon>
        <taxon>Azospirillaceae</taxon>
        <taxon>Azospirillum</taxon>
    </lineage>
</organism>
<protein>
    <recommendedName>
        <fullName evidence="4">HTH luxR-type domain-containing protein</fullName>
    </recommendedName>
</protein>
<name>A0A2B8BNE5_9PROT</name>
<feature type="domain" description="HTH luxR-type" evidence="4">
    <location>
        <begin position="190"/>
        <end position="255"/>
    </location>
</feature>
<keyword evidence="6" id="KW-1185">Reference proteome</keyword>
<dbReference type="PRINTS" id="PR00038">
    <property type="entry name" value="HTHLUXR"/>
</dbReference>
<dbReference type="Pfam" id="PF03472">
    <property type="entry name" value="Autoind_bind"/>
    <property type="match status" value="1"/>
</dbReference>
<dbReference type="InterPro" id="IPR000792">
    <property type="entry name" value="Tscrpt_reg_LuxR_C"/>
</dbReference>
<dbReference type="PROSITE" id="PS50043">
    <property type="entry name" value="HTH_LUXR_2"/>
    <property type="match status" value="1"/>
</dbReference>
<dbReference type="Gene3D" id="3.30.450.80">
    <property type="entry name" value="Transcription factor LuxR-like, autoinducer-binding domain"/>
    <property type="match status" value="1"/>
</dbReference>
<keyword evidence="3" id="KW-0804">Transcription</keyword>
<evidence type="ECO:0000259" key="4">
    <source>
        <dbReference type="PROSITE" id="PS50043"/>
    </source>
</evidence>
<dbReference type="CDD" id="cd06170">
    <property type="entry name" value="LuxR_C_like"/>
    <property type="match status" value="1"/>
</dbReference>
<dbReference type="GO" id="GO:0006355">
    <property type="term" value="P:regulation of DNA-templated transcription"/>
    <property type="evidence" value="ECO:0007669"/>
    <property type="project" value="InterPro"/>
</dbReference>
<dbReference type="EMBL" id="PDKW01000035">
    <property type="protein sequence ID" value="PGH59441.1"/>
    <property type="molecule type" value="Genomic_DNA"/>
</dbReference>
<dbReference type="PROSITE" id="PS00622">
    <property type="entry name" value="HTH_LUXR_1"/>
    <property type="match status" value="1"/>
</dbReference>
<dbReference type="InterPro" id="IPR036388">
    <property type="entry name" value="WH-like_DNA-bd_sf"/>
</dbReference>
<dbReference type="Proteomes" id="UP000225379">
    <property type="component" value="Unassembled WGS sequence"/>
</dbReference>
<gene>
    <name evidence="5" type="ORF">CRT60_00470</name>
</gene>
<dbReference type="Pfam" id="PF00196">
    <property type="entry name" value="GerE"/>
    <property type="match status" value="1"/>
</dbReference>
<sequence length="259" mass="28175">MRVGFLDDIASLDACKTGEEIARVVDGVATSLGFAGFSFLDVRNIGSGSSAAITPYYLTTARADFVAEYASQRLYEIDPIAHLGKRANLAFSWSELLKKPRHDEAQDKKAGAEKVMGFALDHGYRDGLTIPFHGVSGDGSPVSSLTTLFWTGPQADFEHIFASERFSLQMFTHYCNDRVAAIRGSENVLASIDQPSLSGRERDCLSWSARGKTAAEVAMILGISENTVNFHFKNTMRKIGVHTKTHAVSRAIALGLIVP</sequence>
<evidence type="ECO:0000256" key="3">
    <source>
        <dbReference type="ARBA" id="ARBA00023163"/>
    </source>
</evidence>
<dbReference type="SMART" id="SM00421">
    <property type="entry name" value="HTH_LUXR"/>
    <property type="match status" value="1"/>
</dbReference>
<evidence type="ECO:0000313" key="6">
    <source>
        <dbReference type="Proteomes" id="UP000225379"/>
    </source>
</evidence>
<dbReference type="InterPro" id="IPR005143">
    <property type="entry name" value="TF_LuxR_autoind-bd_dom"/>
</dbReference>
<accession>A0A2B8BNE5</accession>